<evidence type="ECO:0000256" key="1">
    <source>
        <dbReference type="SAM" id="MobiDB-lite"/>
    </source>
</evidence>
<name>U1Y944_ANEAE</name>
<dbReference type="AlphaFoldDB" id="U1Y944"/>
<dbReference type="PATRIC" id="fig|649747.3.peg.4154"/>
<accession>U1Y944</accession>
<evidence type="ECO:0000313" key="2">
    <source>
        <dbReference type="EMBL" id="ERI07326.1"/>
    </source>
</evidence>
<gene>
    <name evidence="2" type="ORF">HMPREF0083_04610</name>
</gene>
<dbReference type="EMBL" id="AWSJ01000283">
    <property type="protein sequence ID" value="ERI07326.1"/>
    <property type="molecule type" value="Genomic_DNA"/>
</dbReference>
<feature type="compositionally biased region" description="Basic and acidic residues" evidence="1">
    <location>
        <begin position="206"/>
        <end position="228"/>
    </location>
</feature>
<feature type="region of interest" description="Disordered" evidence="1">
    <location>
        <begin position="246"/>
        <end position="282"/>
    </location>
</feature>
<keyword evidence="3" id="KW-1185">Reference proteome</keyword>
<dbReference type="STRING" id="649747.HMPREF0083_04610"/>
<dbReference type="Proteomes" id="UP000016511">
    <property type="component" value="Unassembled WGS sequence"/>
</dbReference>
<evidence type="ECO:0000313" key="3">
    <source>
        <dbReference type="Proteomes" id="UP000016511"/>
    </source>
</evidence>
<feature type="compositionally biased region" description="Basic and acidic residues" evidence="1">
    <location>
        <begin position="138"/>
        <end position="150"/>
    </location>
</feature>
<reference evidence="2 3" key="1">
    <citation type="submission" date="2013-08" db="EMBL/GenBank/DDBJ databases">
        <authorList>
            <person name="Weinstock G."/>
            <person name="Sodergren E."/>
            <person name="Wylie T."/>
            <person name="Fulton L."/>
            <person name="Fulton R."/>
            <person name="Fronick C."/>
            <person name="O'Laughlin M."/>
            <person name="Godfrey J."/>
            <person name="Miner T."/>
            <person name="Herter B."/>
            <person name="Appelbaum E."/>
            <person name="Cordes M."/>
            <person name="Lek S."/>
            <person name="Wollam A."/>
            <person name="Pepin K.H."/>
            <person name="Palsikar V.B."/>
            <person name="Mitreva M."/>
            <person name="Wilson R.K."/>
        </authorList>
    </citation>
    <scope>NUCLEOTIDE SEQUENCE [LARGE SCALE GENOMIC DNA]</scope>
    <source>
        <strain evidence="2 3">ATCC 12856</strain>
    </source>
</reference>
<proteinExistence type="predicted"/>
<protein>
    <submittedName>
        <fullName evidence="2">Uncharacterized protein</fullName>
    </submittedName>
</protein>
<dbReference type="HOGENOM" id="CLU_985694_0_0_9"/>
<feature type="compositionally biased region" description="Acidic residues" evidence="1">
    <location>
        <begin position="273"/>
        <end position="282"/>
    </location>
</feature>
<sequence>MQAGSRKQKRPGSAGVLSRAGLAPSVFQGPHPVHRSRSVAWEHIRTVAGKGSQIFLRRALKKFCLSLTGRPLPARTGYALKSATAAVYRMYLFLENSIRKTRKHEGSPYAPNLERRRSALARPASGTRMRVSGPKSQVNEEKNGMDKPREQVSTPPQPMNASAPVHETMQQPAQQEGRTVPSAVPEYVQAVPHGTRTAAPEAVSLDSRRQGGDRRRQTKPEARSDSFRTARGSAILESLEMPFVSHEAAPMTSQDNLIPRTGATELPSKNASLEEDEGERES</sequence>
<comment type="caution">
    <text evidence="2">The sequence shown here is derived from an EMBL/GenBank/DDBJ whole genome shotgun (WGS) entry which is preliminary data.</text>
</comment>
<feature type="region of interest" description="Disordered" evidence="1">
    <location>
        <begin position="103"/>
        <end position="231"/>
    </location>
</feature>
<feature type="compositionally biased region" description="Polar residues" evidence="1">
    <location>
        <begin position="168"/>
        <end position="177"/>
    </location>
</feature>
<organism evidence="2 3">
    <name type="scientific">Aneurinibacillus aneurinilyticus ATCC 12856</name>
    <dbReference type="NCBI Taxonomy" id="649747"/>
    <lineage>
        <taxon>Bacteria</taxon>
        <taxon>Bacillati</taxon>
        <taxon>Bacillota</taxon>
        <taxon>Bacilli</taxon>
        <taxon>Bacillales</taxon>
        <taxon>Paenibacillaceae</taxon>
        <taxon>Aneurinibacillus group</taxon>
        <taxon>Aneurinibacillus</taxon>
    </lineage>
</organism>